<evidence type="ECO:0000313" key="4">
    <source>
        <dbReference type="Proteomes" id="UP000290288"/>
    </source>
</evidence>
<dbReference type="Pfam" id="PF12937">
    <property type="entry name" value="F-box-like"/>
    <property type="match status" value="1"/>
</dbReference>
<protein>
    <recommendedName>
        <fullName evidence="2">F-box domain-containing protein</fullName>
    </recommendedName>
</protein>
<sequence length="489" mass="56215">MKGLPPEIQLLIVEILDVLDIFHLQQTCKYLYKLIEAFDHVIWRKCLQRQCTQNGLFWPSYRKHATSDEFKSACTANLRFRNTSRKWEGRSASHIPSTVEMLEFDGVPIHEFYLVPGGRFLITFHHFYFRVWSLYPSALWNGAPKVGYIDEYRMQYPFSAIAYVNVVNGSKIDLLLYWTTESDLEDQEMTSLLRLEITIKDGSDIAFSFRKLGLIQFLHDEDEGWRPEGVVDDVRDWELFSNNEFVFYVNGSGIHGFKIPPLQPITEEHVTLSSFSDTRLSSSFLIPHIRPYYIADSACIIGPENCSPVSDQQPVIYIIKETEDGDGDNDSNTFLLHWYQFRFNSSDPGSSTLTLLDTTSLNYDDKNSLSTRRTYYAWGDQIAIIWEGTDEDDSERPHTSFYLSLSTIPSSPSLPSSTHPSTPNSHGKKKENSKILPFARYPVAPDDDDTVPVPLGHAFCPHTGKAAVRCWIPEDDECWIDWYDFVARD</sequence>
<feature type="region of interest" description="Disordered" evidence="1">
    <location>
        <begin position="407"/>
        <end position="432"/>
    </location>
</feature>
<comment type="caution">
    <text evidence="3">The sequence shown here is derived from an EMBL/GenBank/DDBJ whole genome shotgun (WGS) entry which is preliminary data.</text>
</comment>
<reference evidence="3 4" key="1">
    <citation type="submission" date="2019-01" db="EMBL/GenBank/DDBJ databases">
        <title>Draft genome sequence of Psathyrella aberdarensis IHI B618.</title>
        <authorList>
            <person name="Buettner E."/>
            <person name="Kellner H."/>
        </authorList>
    </citation>
    <scope>NUCLEOTIDE SEQUENCE [LARGE SCALE GENOMIC DNA]</scope>
    <source>
        <strain evidence="3 4">IHI B618</strain>
    </source>
</reference>
<organism evidence="3 4">
    <name type="scientific">Candolleomyces aberdarensis</name>
    <dbReference type="NCBI Taxonomy" id="2316362"/>
    <lineage>
        <taxon>Eukaryota</taxon>
        <taxon>Fungi</taxon>
        <taxon>Dikarya</taxon>
        <taxon>Basidiomycota</taxon>
        <taxon>Agaricomycotina</taxon>
        <taxon>Agaricomycetes</taxon>
        <taxon>Agaricomycetidae</taxon>
        <taxon>Agaricales</taxon>
        <taxon>Agaricineae</taxon>
        <taxon>Psathyrellaceae</taxon>
        <taxon>Candolleomyces</taxon>
    </lineage>
</organism>
<dbReference type="Proteomes" id="UP000290288">
    <property type="component" value="Unassembled WGS sequence"/>
</dbReference>
<evidence type="ECO:0000313" key="3">
    <source>
        <dbReference type="EMBL" id="RXW21868.1"/>
    </source>
</evidence>
<dbReference type="InterPro" id="IPR001810">
    <property type="entry name" value="F-box_dom"/>
</dbReference>
<dbReference type="SUPFAM" id="SSF81383">
    <property type="entry name" value="F-box domain"/>
    <property type="match status" value="1"/>
</dbReference>
<keyword evidence="4" id="KW-1185">Reference proteome</keyword>
<accession>A0A4V1Q4F1</accession>
<evidence type="ECO:0000256" key="1">
    <source>
        <dbReference type="SAM" id="MobiDB-lite"/>
    </source>
</evidence>
<feature type="domain" description="F-box" evidence="2">
    <location>
        <begin position="1"/>
        <end position="46"/>
    </location>
</feature>
<dbReference type="OrthoDB" id="2688364at2759"/>
<proteinExistence type="predicted"/>
<name>A0A4V1Q4F1_9AGAR</name>
<dbReference type="Gene3D" id="1.20.1280.50">
    <property type="match status" value="1"/>
</dbReference>
<dbReference type="EMBL" id="SDEE01000092">
    <property type="protein sequence ID" value="RXW21868.1"/>
    <property type="molecule type" value="Genomic_DNA"/>
</dbReference>
<dbReference type="PROSITE" id="PS50181">
    <property type="entry name" value="FBOX"/>
    <property type="match status" value="1"/>
</dbReference>
<dbReference type="AlphaFoldDB" id="A0A4V1Q4F1"/>
<gene>
    <name evidence="3" type="ORF">EST38_g4001</name>
</gene>
<evidence type="ECO:0000259" key="2">
    <source>
        <dbReference type="PROSITE" id="PS50181"/>
    </source>
</evidence>
<dbReference type="InterPro" id="IPR036047">
    <property type="entry name" value="F-box-like_dom_sf"/>
</dbReference>
<feature type="compositionally biased region" description="Low complexity" evidence="1">
    <location>
        <begin position="407"/>
        <end position="425"/>
    </location>
</feature>